<proteinExistence type="predicted"/>
<gene>
    <name evidence="4" type="ORF">GCM10020366_22550</name>
</gene>
<dbReference type="EMBL" id="BAAAYK010000038">
    <property type="protein sequence ID" value="GAA3356867.1"/>
    <property type="molecule type" value="Genomic_DNA"/>
</dbReference>
<evidence type="ECO:0000256" key="2">
    <source>
        <dbReference type="PROSITE-ProRule" id="PRU00335"/>
    </source>
</evidence>
<dbReference type="InterPro" id="IPR009057">
    <property type="entry name" value="Homeodomain-like_sf"/>
</dbReference>
<evidence type="ECO:0000313" key="5">
    <source>
        <dbReference type="Proteomes" id="UP001500483"/>
    </source>
</evidence>
<organism evidence="4 5">
    <name type="scientific">Saccharopolyspora gregorii</name>
    <dbReference type="NCBI Taxonomy" id="33914"/>
    <lineage>
        <taxon>Bacteria</taxon>
        <taxon>Bacillati</taxon>
        <taxon>Actinomycetota</taxon>
        <taxon>Actinomycetes</taxon>
        <taxon>Pseudonocardiales</taxon>
        <taxon>Pseudonocardiaceae</taxon>
        <taxon>Saccharopolyspora</taxon>
    </lineage>
</organism>
<sequence>MPQRRNRRVQLADAAIEVLARDGGRGLTHRAVDREAGFPEGTTKNYHPNRDSLYVAIARRMADQQTAAMRRLRENMPEGVSADDVRALYLAMLRRMAGAARSQFLALFELQLEGVRNPQVRSALGEMTLAGVDSAVTLHAAVGEPISARGGGLLEAGMMGVAMSVLSLPDDVVGRIGFGDPDELGRSLLGMAVDAEPADGLLRGQAS</sequence>
<dbReference type="RefSeq" id="WP_258348384.1">
    <property type="nucleotide sequence ID" value="NZ_BAAAYK010000038.1"/>
</dbReference>
<evidence type="ECO:0000259" key="3">
    <source>
        <dbReference type="PROSITE" id="PS50977"/>
    </source>
</evidence>
<dbReference type="InterPro" id="IPR041583">
    <property type="entry name" value="TetR_C_31"/>
</dbReference>
<dbReference type="InterPro" id="IPR001647">
    <property type="entry name" value="HTH_TetR"/>
</dbReference>
<reference evidence="5" key="1">
    <citation type="journal article" date="2019" name="Int. J. Syst. Evol. Microbiol.">
        <title>The Global Catalogue of Microorganisms (GCM) 10K type strain sequencing project: providing services to taxonomists for standard genome sequencing and annotation.</title>
        <authorList>
            <consortium name="The Broad Institute Genomics Platform"/>
            <consortium name="The Broad Institute Genome Sequencing Center for Infectious Disease"/>
            <person name="Wu L."/>
            <person name="Ma J."/>
        </authorList>
    </citation>
    <scope>NUCLEOTIDE SEQUENCE [LARGE SCALE GENOMIC DNA]</scope>
    <source>
        <strain evidence="5">JCM 9687</strain>
    </source>
</reference>
<dbReference type="Proteomes" id="UP001500483">
    <property type="component" value="Unassembled WGS sequence"/>
</dbReference>
<dbReference type="SUPFAM" id="SSF46689">
    <property type="entry name" value="Homeodomain-like"/>
    <property type="match status" value="1"/>
</dbReference>
<feature type="domain" description="HTH tetR-type" evidence="3">
    <location>
        <begin position="5"/>
        <end position="65"/>
    </location>
</feature>
<comment type="caution">
    <text evidence="4">The sequence shown here is derived from an EMBL/GenBank/DDBJ whole genome shotgun (WGS) entry which is preliminary data.</text>
</comment>
<accession>A0ABP6RM14</accession>
<evidence type="ECO:0000256" key="1">
    <source>
        <dbReference type="ARBA" id="ARBA00023125"/>
    </source>
</evidence>
<name>A0ABP6RM14_9PSEU</name>
<dbReference type="Pfam" id="PF17940">
    <property type="entry name" value="TetR_C_31"/>
    <property type="match status" value="1"/>
</dbReference>
<dbReference type="Gene3D" id="1.10.357.10">
    <property type="entry name" value="Tetracycline Repressor, domain 2"/>
    <property type="match status" value="1"/>
</dbReference>
<evidence type="ECO:0000313" key="4">
    <source>
        <dbReference type="EMBL" id="GAA3356867.1"/>
    </source>
</evidence>
<protein>
    <submittedName>
        <fullName evidence="4">TetR/AcrR family transcriptional regulator</fullName>
    </submittedName>
</protein>
<keyword evidence="1 2" id="KW-0238">DNA-binding</keyword>
<keyword evidence="5" id="KW-1185">Reference proteome</keyword>
<feature type="DNA-binding region" description="H-T-H motif" evidence="2">
    <location>
        <begin position="28"/>
        <end position="47"/>
    </location>
</feature>
<dbReference type="PROSITE" id="PS50977">
    <property type="entry name" value="HTH_TETR_2"/>
    <property type="match status" value="1"/>
</dbReference>